<gene>
    <name evidence="1" type="ORF">V466_25640</name>
</gene>
<dbReference type="Proteomes" id="UP000026739">
    <property type="component" value="Unassembled WGS sequence"/>
</dbReference>
<accession>A0A059KVT0</accession>
<reference evidence="1 2" key="1">
    <citation type="submission" date="2013-12" db="EMBL/GenBank/DDBJ databases">
        <authorList>
            <person name="Formusa P.A."/>
            <person name="Habash M."/>
            <person name="Lee H."/>
            <person name="Trevors J.T."/>
        </authorList>
    </citation>
    <scope>NUCLEOTIDE SEQUENCE [LARGE SCALE GENOMIC DNA]</scope>
    <source>
        <strain evidence="1 2">PD30</strain>
    </source>
</reference>
<comment type="caution">
    <text evidence="1">The sequence shown here is derived from an EMBL/GenBank/DDBJ whole genome shotgun (WGS) entry which is preliminary data.</text>
</comment>
<protein>
    <recommendedName>
        <fullName evidence="3">Transposase</fullName>
    </recommendedName>
</protein>
<evidence type="ECO:0000313" key="2">
    <source>
        <dbReference type="Proteomes" id="UP000026739"/>
    </source>
</evidence>
<name>A0A059KVT0_9PSED</name>
<evidence type="ECO:0008006" key="3">
    <source>
        <dbReference type="Google" id="ProtNLM"/>
    </source>
</evidence>
<sequence>MLLSTKYVNGLPLHQFEKVLGRYDIDIPRQILVR</sequence>
<proteinExistence type="predicted"/>
<evidence type="ECO:0000313" key="1">
    <source>
        <dbReference type="EMBL" id="KDD66168.1"/>
    </source>
</evidence>
<dbReference type="EMBL" id="AZQQ01000100">
    <property type="protein sequence ID" value="KDD66168.1"/>
    <property type="molecule type" value="Genomic_DNA"/>
</dbReference>
<organism evidence="1 2">
    <name type="scientific">Pseudomonas mandelii PD30</name>
    <dbReference type="NCBI Taxonomy" id="1419583"/>
    <lineage>
        <taxon>Bacteria</taxon>
        <taxon>Pseudomonadati</taxon>
        <taxon>Pseudomonadota</taxon>
        <taxon>Gammaproteobacteria</taxon>
        <taxon>Pseudomonadales</taxon>
        <taxon>Pseudomonadaceae</taxon>
        <taxon>Pseudomonas</taxon>
    </lineage>
</organism>
<dbReference type="AlphaFoldDB" id="A0A059KVT0"/>